<protein>
    <submittedName>
        <fullName evidence="2">Uncharacterized protein</fullName>
    </submittedName>
</protein>
<evidence type="ECO:0000313" key="3">
    <source>
        <dbReference type="Proteomes" id="UP000182444"/>
    </source>
</evidence>
<evidence type="ECO:0000256" key="1">
    <source>
        <dbReference type="SAM" id="MobiDB-lite"/>
    </source>
</evidence>
<feature type="region of interest" description="Disordered" evidence="1">
    <location>
        <begin position="1"/>
        <end position="42"/>
    </location>
</feature>
<name>A0A1D8N6I0_YARLL</name>
<sequence length="186" mass="21270">MATLDRLRGHRSRAHPMSRRIVRNRDKMSRGQKSPVGSNTGAPIACPPPSALRHLASVLRPCHLLILSPDPFPQFPTITLPWFWDFFALFCTFRLSPCALVFASFAFRLVHFFASFAFRLSPRFRPLFRSPLVPIASVNRRRLQWVTPNDRVRRNDSLAPSVCDPTAITDNITHRRHRQPPGLTAH</sequence>
<feature type="compositionally biased region" description="Basic residues" evidence="1">
    <location>
        <begin position="8"/>
        <end position="22"/>
    </location>
</feature>
<accession>A0A1D8N6I0</accession>
<dbReference type="VEuPathDB" id="FungiDB:YALI1_B06613g"/>
<organism evidence="2 3">
    <name type="scientific">Yarrowia lipolytica</name>
    <name type="common">Candida lipolytica</name>
    <dbReference type="NCBI Taxonomy" id="4952"/>
    <lineage>
        <taxon>Eukaryota</taxon>
        <taxon>Fungi</taxon>
        <taxon>Dikarya</taxon>
        <taxon>Ascomycota</taxon>
        <taxon>Saccharomycotina</taxon>
        <taxon>Dipodascomycetes</taxon>
        <taxon>Dipodascales</taxon>
        <taxon>Dipodascales incertae sedis</taxon>
        <taxon>Yarrowia</taxon>
    </lineage>
</organism>
<feature type="compositionally biased region" description="Polar residues" evidence="1">
    <location>
        <begin position="31"/>
        <end position="41"/>
    </location>
</feature>
<gene>
    <name evidence="2" type="ORF">YALI1_B06613g</name>
</gene>
<dbReference type="GeneID" id="94582648"/>
<proteinExistence type="predicted"/>
<dbReference type="Proteomes" id="UP000182444">
    <property type="component" value="Chromosome 1B"/>
</dbReference>
<reference evidence="2 3" key="1">
    <citation type="journal article" date="2016" name="PLoS ONE">
        <title>Sequence Assembly of Yarrowia lipolytica Strain W29/CLIB89 Shows Transposable Element Diversity.</title>
        <authorList>
            <person name="Magnan C."/>
            <person name="Yu J."/>
            <person name="Chang I."/>
            <person name="Jahn E."/>
            <person name="Kanomata Y."/>
            <person name="Wu J."/>
            <person name="Zeller M."/>
            <person name="Oakes M."/>
            <person name="Baldi P."/>
            <person name="Sandmeyer S."/>
        </authorList>
    </citation>
    <scope>NUCLEOTIDE SEQUENCE [LARGE SCALE GENOMIC DNA]</scope>
    <source>
        <strain evidence="3">CLIB89(W29)</strain>
    </source>
</reference>
<dbReference type="AlphaFoldDB" id="A0A1D8N6I0"/>
<dbReference type="RefSeq" id="XP_068138088.1">
    <property type="nucleotide sequence ID" value="XM_068281987.1"/>
</dbReference>
<evidence type="ECO:0000313" key="2">
    <source>
        <dbReference type="EMBL" id="AOW01237.1"/>
    </source>
</evidence>
<dbReference type="EMBL" id="CP017554">
    <property type="protein sequence ID" value="AOW01237.1"/>
    <property type="molecule type" value="Genomic_DNA"/>
</dbReference>